<dbReference type="InterPro" id="IPR002288">
    <property type="entry name" value="DNA_gyrase_B_C"/>
</dbReference>
<dbReference type="Pfam" id="PF00986">
    <property type="entry name" value="DNA_gyraseB_C"/>
    <property type="match status" value="1"/>
</dbReference>
<dbReference type="SMART" id="SM00433">
    <property type="entry name" value="TOP2c"/>
    <property type="match status" value="1"/>
</dbReference>
<organism evidence="12 13">
    <name type="scientific">Sphagnum jensenii</name>
    <dbReference type="NCBI Taxonomy" id="128206"/>
    <lineage>
        <taxon>Eukaryota</taxon>
        <taxon>Viridiplantae</taxon>
        <taxon>Streptophyta</taxon>
        <taxon>Embryophyta</taxon>
        <taxon>Bryophyta</taxon>
        <taxon>Sphagnophytina</taxon>
        <taxon>Sphagnopsida</taxon>
        <taxon>Sphagnales</taxon>
        <taxon>Sphagnaceae</taxon>
        <taxon>Sphagnum</taxon>
    </lineage>
</organism>
<dbReference type="InterPro" id="IPR000719">
    <property type="entry name" value="Prot_kinase_dom"/>
</dbReference>
<feature type="region of interest" description="Disordered" evidence="10">
    <location>
        <begin position="241"/>
        <end position="290"/>
    </location>
</feature>
<evidence type="ECO:0000256" key="2">
    <source>
        <dbReference type="ARBA" id="ARBA00000185"/>
    </source>
</evidence>
<dbReference type="InterPro" id="IPR013760">
    <property type="entry name" value="Topo_IIA-like_dom_sf"/>
</dbReference>
<dbReference type="PROSITE" id="PS01129">
    <property type="entry name" value="PSI_RLU"/>
    <property type="match status" value="1"/>
</dbReference>
<comment type="similarity">
    <text evidence="9">Belongs to the type II topoisomerase family.</text>
</comment>
<dbReference type="InterPro" id="IPR020568">
    <property type="entry name" value="Ribosomal_Su5_D2-typ_SF"/>
</dbReference>
<evidence type="ECO:0000256" key="9">
    <source>
        <dbReference type="RuleBase" id="RU362094"/>
    </source>
</evidence>
<reference evidence="12" key="1">
    <citation type="submission" date="2024-02" db="EMBL/GenBank/DDBJ databases">
        <authorList>
            <consortium name="ELIXIR-Norway"/>
            <consortium name="Elixir Norway"/>
        </authorList>
    </citation>
    <scope>NUCLEOTIDE SEQUENCE</scope>
</reference>
<evidence type="ECO:0000256" key="6">
    <source>
        <dbReference type="ARBA" id="ARBA00023029"/>
    </source>
</evidence>
<name>A0ABP0V5M8_9BRYO</name>
<dbReference type="InterPro" id="IPR013506">
    <property type="entry name" value="Topo_IIA_bsu_dom2"/>
</dbReference>
<accession>A0ABP0V5M8</accession>
<evidence type="ECO:0000256" key="8">
    <source>
        <dbReference type="ARBA" id="ARBA00023235"/>
    </source>
</evidence>
<keyword evidence="5 9" id="KW-0067">ATP-binding</keyword>
<comment type="similarity">
    <text evidence="3">Belongs to the type II topoisomerase GyrB family.</text>
</comment>
<evidence type="ECO:0000256" key="1">
    <source>
        <dbReference type="ARBA" id="ARBA00000073"/>
    </source>
</evidence>
<sequence>MKRQTFCGTLDYLPPEMIEGRQYDVCADVWCLGVLLYEFLVGDPPFNANGEQATFKRIRSVDLSFPSIVTSGARGLISSLESDSAENGGTLPLDLPETPEAAAASPLRLRPGVVHRLDKGTSGVLLAAKHKDAVARLSLLFATRRVNKIYLAVCVGHPGEATMVDPIGRSAKNSSGYLTCAVEVRGRQAGVGRTARRWRQCRERPLRAAPSDRYSGRIDLHYGIQGSHYPRCIDRRPSSARKYHSLGSTGADDDVVASPRLTNSSYLSPPSKARPAAKGKSKGVSLIASDDETESKQAALLTTSGRNTVVIDAVDTEPTPRIEVYRHDGGIAEMVQELCINKINLHPEKDVISFSEERGGVTVAAALRWSSDLYLDSLIGAPKKTLGCNTYTMHLLLLGFANNIRTSDGGTHLDGIKTAITRVVNNFARKVVDSVASDALNTLFEWNPQIYQNTELQALISAIGLGIRGIEFDSEQLRYHKVIIMTVMGDYNGSVKRILKQVSVEDAAAADKMFSILMGDNVVPRKEFITSNAEYLKLEDLDF</sequence>
<dbReference type="SUPFAM" id="SSF55120">
    <property type="entry name" value="Pseudouridine synthase"/>
    <property type="match status" value="1"/>
</dbReference>
<dbReference type="PANTHER" id="PTHR45866">
    <property type="entry name" value="DNA GYRASE/TOPOISOMERASE SUBUNIT B"/>
    <property type="match status" value="1"/>
</dbReference>
<dbReference type="Gene3D" id="3.40.50.670">
    <property type="match status" value="2"/>
</dbReference>
<protein>
    <recommendedName>
        <fullName evidence="9">DNA topoisomerase 2</fullName>
        <ecNumber evidence="9">5.6.2.2</ecNumber>
    </recommendedName>
</protein>
<dbReference type="Gene3D" id="3.30.2350.10">
    <property type="entry name" value="Pseudouridine synthase"/>
    <property type="match status" value="1"/>
</dbReference>
<dbReference type="InterPro" id="IPR020103">
    <property type="entry name" value="PsdUridine_synth_cat_dom_sf"/>
</dbReference>
<evidence type="ECO:0000256" key="4">
    <source>
        <dbReference type="ARBA" id="ARBA00022741"/>
    </source>
</evidence>
<dbReference type="InterPro" id="IPR011009">
    <property type="entry name" value="Kinase-like_dom_sf"/>
</dbReference>
<evidence type="ECO:0000256" key="7">
    <source>
        <dbReference type="ARBA" id="ARBA00023125"/>
    </source>
</evidence>
<feature type="domain" description="Protein kinase" evidence="11">
    <location>
        <begin position="1"/>
        <end position="151"/>
    </location>
</feature>
<dbReference type="EMBL" id="CAXAQS010000034">
    <property type="protein sequence ID" value="CAK9249727.1"/>
    <property type="molecule type" value="Genomic_DNA"/>
</dbReference>
<comment type="function">
    <text evidence="9">Control of topological states of DNA by transient breakage and subsequent rejoining of DNA strands. Topoisomerase II makes double-strand breaks.</text>
</comment>
<comment type="caution">
    <text evidence="12">The sequence shown here is derived from an EMBL/GenBank/DDBJ whole genome shotgun (WGS) entry which is preliminary data.</text>
</comment>
<comment type="catalytic activity">
    <reaction evidence="2 9">
        <text>ATP-dependent breakage, passage and rejoining of double-stranded DNA.</text>
        <dbReference type="EC" id="5.6.2.2"/>
    </reaction>
</comment>
<dbReference type="SUPFAM" id="SSF54211">
    <property type="entry name" value="Ribosomal protein S5 domain 2-like"/>
    <property type="match status" value="1"/>
</dbReference>
<dbReference type="PROSITE" id="PS50011">
    <property type="entry name" value="PROTEIN_KINASE_DOM"/>
    <property type="match status" value="1"/>
</dbReference>
<evidence type="ECO:0000313" key="12">
    <source>
        <dbReference type="EMBL" id="CAK9249727.1"/>
    </source>
</evidence>
<dbReference type="InterPro" id="IPR014721">
    <property type="entry name" value="Ribsml_uS5_D2-typ_fold_subgr"/>
</dbReference>
<keyword evidence="4 9" id="KW-0547">Nucleotide-binding</keyword>
<keyword evidence="7 9" id="KW-0238">DNA-binding</keyword>
<comment type="subunit">
    <text evidence="9">Homodimer.</text>
</comment>
<gene>
    <name evidence="12" type="ORF">CSSPJE1EN1_LOCUS25105</name>
</gene>
<keyword evidence="8 9" id="KW-0413">Isomerase</keyword>
<evidence type="ECO:0000256" key="5">
    <source>
        <dbReference type="ARBA" id="ARBA00022840"/>
    </source>
</evidence>
<dbReference type="InterPro" id="IPR006224">
    <property type="entry name" value="PsdUridine_synth_RluA-like_CS"/>
</dbReference>
<evidence type="ECO:0000256" key="10">
    <source>
        <dbReference type="SAM" id="MobiDB-lite"/>
    </source>
</evidence>
<proteinExistence type="inferred from homology"/>
<evidence type="ECO:0000313" key="13">
    <source>
        <dbReference type="Proteomes" id="UP001497444"/>
    </source>
</evidence>
<dbReference type="SUPFAM" id="SSF56112">
    <property type="entry name" value="Protein kinase-like (PK-like)"/>
    <property type="match status" value="1"/>
</dbReference>
<keyword evidence="6 9" id="KW-0799">Topoisomerase</keyword>
<dbReference type="Pfam" id="PF00849">
    <property type="entry name" value="PseudoU_synth_2"/>
    <property type="match status" value="1"/>
</dbReference>
<dbReference type="Pfam" id="PF00204">
    <property type="entry name" value="DNA_gyraseB"/>
    <property type="match status" value="1"/>
</dbReference>
<dbReference type="InterPro" id="IPR001241">
    <property type="entry name" value="Topo_IIA"/>
</dbReference>
<dbReference type="PANTHER" id="PTHR45866:SF1">
    <property type="entry name" value="DNA GYRASE SUBUNIT B, MITOCHONDRIAL"/>
    <property type="match status" value="1"/>
</dbReference>
<dbReference type="SUPFAM" id="SSF56719">
    <property type="entry name" value="Type II DNA topoisomerase"/>
    <property type="match status" value="1"/>
</dbReference>
<dbReference type="InterPro" id="IPR006145">
    <property type="entry name" value="PsdUridine_synth_RsuA/RluA"/>
</dbReference>
<evidence type="ECO:0000256" key="3">
    <source>
        <dbReference type="ARBA" id="ARBA00010708"/>
    </source>
</evidence>
<evidence type="ECO:0000259" key="11">
    <source>
        <dbReference type="PROSITE" id="PS50011"/>
    </source>
</evidence>
<dbReference type="Pfam" id="PF00069">
    <property type="entry name" value="Pkinase"/>
    <property type="match status" value="1"/>
</dbReference>
<comment type="catalytic activity">
    <reaction evidence="1">
        <text>a uridine in RNA = a pseudouridine in RNA</text>
        <dbReference type="Rhea" id="RHEA:48348"/>
        <dbReference type="Rhea" id="RHEA-COMP:12068"/>
        <dbReference type="Rhea" id="RHEA-COMP:12069"/>
        <dbReference type="ChEBI" id="CHEBI:65314"/>
        <dbReference type="ChEBI" id="CHEBI:65315"/>
    </reaction>
</comment>
<dbReference type="EC" id="5.6.2.2" evidence="9"/>
<keyword evidence="13" id="KW-1185">Reference proteome</keyword>
<dbReference type="Gene3D" id="3.30.230.10">
    <property type="match status" value="1"/>
</dbReference>
<dbReference type="Gene3D" id="1.10.510.10">
    <property type="entry name" value="Transferase(Phosphotransferase) domain 1"/>
    <property type="match status" value="1"/>
</dbReference>
<dbReference type="InterPro" id="IPR013759">
    <property type="entry name" value="Topo_IIA_B_C"/>
</dbReference>
<dbReference type="Proteomes" id="UP001497444">
    <property type="component" value="Unassembled WGS sequence"/>
</dbReference>